<dbReference type="Proteomes" id="UP001142430">
    <property type="component" value="Segment"/>
</dbReference>
<proteinExistence type="predicted"/>
<accession>A0A9Q8QUT8</accession>
<organism evidence="1 2">
    <name type="scientific">Saguinine gammaherpesvirus 1</name>
    <dbReference type="NCBI Taxonomy" id="2169901"/>
    <lineage>
        <taxon>Viruses</taxon>
        <taxon>Duplodnaviria</taxon>
        <taxon>Heunggongvirae</taxon>
        <taxon>Peploviricota</taxon>
        <taxon>Herviviricetes</taxon>
        <taxon>Herpesvirales</taxon>
        <taxon>Orthoherpesviridae</taxon>
        <taxon>Gammaherpesvirinae</taxon>
    </lineage>
</organism>
<protein>
    <submittedName>
        <fullName evidence="1">Uncharacterized protein</fullName>
    </submittedName>
</protein>
<evidence type="ECO:0000313" key="1">
    <source>
        <dbReference type="EMBL" id="UNP64519.1"/>
    </source>
</evidence>
<evidence type="ECO:0000313" key="2">
    <source>
        <dbReference type="Proteomes" id="UP001142430"/>
    </source>
</evidence>
<sequence length="390" mass="42751">MSVLIITVLLFFGCVKCSSIQASPHQRETPGQIAEVILGPSKPSGKLEHDPVSSVSICDLLSLTPRDEGFPPERDLCDVYTYGSASPTHVMGSLALAVPLTVTQHCATCQSTVSLFGRWHCPDNNTKLQILVDGQPAKNLYLSRGRKANSLIFTTEINATSSLGLVIPEPFNGGLHCISELSLLWGDDSGITSGFTVAPFIPPEEQLEKIKQSTSNRLDVIQDNIQVRRTSNDRPSVNMKKTTYDIKCTSSGDSINCKWTKNSLLNEVELEPLPPMFQGNVGAAYTIKLKSIKMGQRHVLVKVCQEGSLDPEREHACSFLIDLHQGNRIIGRAGGCSGLSFETQQRGIYLHQKRRGHPNIEKLHIEAVGNGIEDVVLLELPPIRNPRPIN</sequence>
<reference evidence="1" key="1">
    <citation type="submission" date="2021-09" db="EMBL/GenBank/DDBJ databases">
        <title>The complete genome of the Saguinine gammaherpesvirus 1 (SgGHV-1).</title>
        <authorList>
            <person name="Marti-Carreras J."/>
            <person name="Maes P."/>
        </authorList>
    </citation>
    <scope>NUCLEOTIDE SEQUENCE</scope>
    <source>
        <strain evidence="1">S338D</strain>
    </source>
</reference>
<dbReference type="EMBL" id="OK337614">
    <property type="protein sequence ID" value="UNP64519.1"/>
    <property type="molecule type" value="Genomic_DNA"/>
</dbReference>
<name>A0A9Q8QUT8_9GAMA</name>